<reference evidence="1 2" key="1">
    <citation type="journal article" date="2013" name="ISME J.">
        <title>A metabolic model for members of the genus Tetrasphaera involved in enhanced biological phosphorus removal.</title>
        <authorList>
            <person name="Kristiansen R."/>
            <person name="Nguyen H.T.T."/>
            <person name="Saunders A.M."/>
            <person name="Nielsen J.L."/>
            <person name="Wimmer R."/>
            <person name="Le V.Q."/>
            <person name="McIlroy S.J."/>
            <person name="Petrovski S."/>
            <person name="Seviour R.J."/>
            <person name="Calteau A."/>
            <person name="Nielsen K.L."/>
            <person name="Nielsen P.H."/>
        </authorList>
    </citation>
    <scope>NUCLEOTIDE SEQUENCE [LARGE SCALE GENOMIC DNA]</scope>
    <source>
        <strain evidence="1 2">Lp2</strain>
    </source>
</reference>
<protein>
    <submittedName>
        <fullName evidence="1">Uncharacterized protein</fullName>
    </submittedName>
</protein>
<dbReference type="Proteomes" id="UP000013167">
    <property type="component" value="Unassembled WGS sequence"/>
</dbReference>
<dbReference type="AlphaFoldDB" id="N0E1P5"/>
<evidence type="ECO:0000313" key="2">
    <source>
        <dbReference type="Proteomes" id="UP000013167"/>
    </source>
</evidence>
<dbReference type="EMBL" id="CAIZ01000024">
    <property type="protein sequence ID" value="CCH68819.1"/>
    <property type="molecule type" value="Genomic_DNA"/>
</dbReference>
<name>N0E1P5_9MICO</name>
<sequence length="46" mass="5133">MRDIAEGEVRRQLFTLVRSGSRSPALRATLDALSDQANSLCKPTWD</sequence>
<organism evidence="1 2">
    <name type="scientific">Phycicoccus elongatus Lp2</name>
    <dbReference type="NCBI Taxonomy" id="1193181"/>
    <lineage>
        <taxon>Bacteria</taxon>
        <taxon>Bacillati</taxon>
        <taxon>Actinomycetota</taxon>
        <taxon>Actinomycetes</taxon>
        <taxon>Micrococcales</taxon>
        <taxon>Intrasporangiaceae</taxon>
        <taxon>Phycicoccus</taxon>
    </lineage>
</organism>
<gene>
    <name evidence="1" type="ORF">BN10_120016</name>
</gene>
<dbReference type="STRING" id="1193181.BN10_120016"/>
<evidence type="ECO:0000313" key="1">
    <source>
        <dbReference type="EMBL" id="CCH68819.1"/>
    </source>
</evidence>
<keyword evidence="2" id="KW-1185">Reference proteome</keyword>
<dbReference type="RefSeq" id="WP_010849215.1">
    <property type="nucleotide sequence ID" value="NZ_HF570956.1"/>
</dbReference>
<proteinExistence type="predicted"/>
<accession>N0E1P5</accession>
<dbReference type="HOGENOM" id="CLU_3190061_0_0_11"/>
<comment type="caution">
    <text evidence="1">The sequence shown here is derived from an EMBL/GenBank/DDBJ whole genome shotgun (WGS) entry which is preliminary data.</text>
</comment>